<evidence type="ECO:0000256" key="1">
    <source>
        <dbReference type="SAM" id="Phobius"/>
    </source>
</evidence>
<organism evidence="2 3">
    <name type="scientific">Aplosporella prunicola CBS 121167</name>
    <dbReference type="NCBI Taxonomy" id="1176127"/>
    <lineage>
        <taxon>Eukaryota</taxon>
        <taxon>Fungi</taxon>
        <taxon>Dikarya</taxon>
        <taxon>Ascomycota</taxon>
        <taxon>Pezizomycotina</taxon>
        <taxon>Dothideomycetes</taxon>
        <taxon>Dothideomycetes incertae sedis</taxon>
        <taxon>Botryosphaeriales</taxon>
        <taxon>Aplosporellaceae</taxon>
        <taxon>Aplosporella</taxon>
    </lineage>
</organism>
<evidence type="ECO:0008006" key="4">
    <source>
        <dbReference type="Google" id="ProtNLM"/>
    </source>
</evidence>
<keyword evidence="3" id="KW-1185">Reference proteome</keyword>
<sequence length="229" mass="24377">MSKDSEGLQVVYGQEGLHSTVQQDASLCVVEHHFQDDNRFDGYQTPAAACEGDKSKRICGMKSLHFYITAAIVILIILAAAIGGGVGGGLTSRSEHSGRDHSGIAALATASKTNRAGQLEILASGDNIAGFDNATTGHTRFVFQNDNNLVVYNTSNGEKGWITLWSSEHYGGYTGNCSTNGKQSASSSGGETLVFTNKSPWISILTKNGSILWTTDDGIRILLNEDITD</sequence>
<dbReference type="Gene3D" id="2.90.10.10">
    <property type="entry name" value="Bulb-type lectin domain"/>
    <property type="match status" value="1"/>
</dbReference>
<accession>A0A6A6BCZ1</accession>
<name>A0A6A6BCZ1_9PEZI</name>
<dbReference type="GeneID" id="54303707"/>
<reference evidence="2" key="1">
    <citation type="journal article" date="2020" name="Stud. Mycol.">
        <title>101 Dothideomycetes genomes: a test case for predicting lifestyles and emergence of pathogens.</title>
        <authorList>
            <person name="Haridas S."/>
            <person name="Albert R."/>
            <person name="Binder M."/>
            <person name="Bloem J."/>
            <person name="Labutti K."/>
            <person name="Salamov A."/>
            <person name="Andreopoulos B."/>
            <person name="Baker S."/>
            <person name="Barry K."/>
            <person name="Bills G."/>
            <person name="Bluhm B."/>
            <person name="Cannon C."/>
            <person name="Castanera R."/>
            <person name="Culley D."/>
            <person name="Daum C."/>
            <person name="Ezra D."/>
            <person name="Gonzalez J."/>
            <person name="Henrissat B."/>
            <person name="Kuo A."/>
            <person name="Liang C."/>
            <person name="Lipzen A."/>
            <person name="Lutzoni F."/>
            <person name="Magnuson J."/>
            <person name="Mondo S."/>
            <person name="Nolan M."/>
            <person name="Ohm R."/>
            <person name="Pangilinan J."/>
            <person name="Park H.-J."/>
            <person name="Ramirez L."/>
            <person name="Alfaro M."/>
            <person name="Sun H."/>
            <person name="Tritt A."/>
            <person name="Yoshinaga Y."/>
            <person name="Zwiers L.-H."/>
            <person name="Turgeon B."/>
            <person name="Goodwin S."/>
            <person name="Spatafora J."/>
            <person name="Crous P."/>
            <person name="Grigoriev I."/>
        </authorList>
    </citation>
    <scope>NUCLEOTIDE SEQUENCE</scope>
    <source>
        <strain evidence="2">CBS 121167</strain>
    </source>
</reference>
<evidence type="ECO:0000313" key="3">
    <source>
        <dbReference type="Proteomes" id="UP000799438"/>
    </source>
</evidence>
<dbReference type="Proteomes" id="UP000799438">
    <property type="component" value="Unassembled WGS sequence"/>
</dbReference>
<gene>
    <name evidence="2" type="ORF">K452DRAFT_358510</name>
</gene>
<dbReference type="AlphaFoldDB" id="A0A6A6BCZ1"/>
<keyword evidence="1" id="KW-0812">Transmembrane</keyword>
<proteinExistence type="predicted"/>
<dbReference type="EMBL" id="ML995485">
    <property type="protein sequence ID" value="KAF2142039.1"/>
    <property type="molecule type" value="Genomic_DNA"/>
</dbReference>
<keyword evidence="1" id="KW-1133">Transmembrane helix</keyword>
<evidence type="ECO:0000313" key="2">
    <source>
        <dbReference type="EMBL" id="KAF2142039.1"/>
    </source>
</evidence>
<protein>
    <recommendedName>
        <fullName evidence="4">Bulb-type lectin domain-containing protein</fullName>
    </recommendedName>
</protein>
<keyword evidence="1" id="KW-0472">Membrane</keyword>
<dbReference type="InterPro" id="IPR036426">
    <property type="entry name" value="Bulb-type_lectin_dom_sf"/>
</dbReference>
<dbReference type="RefSeq" id="XP_033397751.1">
    <property type="nucleotide sequence ID" value="XM_033546201.1"/>
</dbReference>
<dbReference type="OrthoDB" id="3883424at2759"/>
<feature type="transmembrane region" description="Helical" evidence="1">
    <location>
        <begin position="64"/>
        <end position="90"/>
    </location>
</feature>